<keyword evidence="18" id="KW-1185">Reference proteome</keyword>
<dbReference type="PIRSF" id="PIRSF004911">
    <property type="entry name" value="DUF160"/>
    <property type="match status" value="1"/>
</dbReference>
<dbReference type="Gene3D" id="3.20.20.70">
    <property type="entry name" value="Aldolase class I"/>
    <property type="match status" value="1"/>
</dbReference>
<sequence>MINYLYQEKNWQSQLNDLISDPDELLALLNLSASELKSQQLLSQHAHQQFKLRVPRQFVTKMQTGNAYDPLFLQVFPHHLEMQDMDKQIKAGFSADPLGELEANTLPGMLHKYQSRILMTITGACAIHCRYCFRRHFPYQENLPKSKDWQAIAQYILDHPKINEIILSGGDPLSVSNEKLALWINRFEELPQIKTIRLHTRLPVVIPQRIDEDLIKILSTTRCKIIMVVHSNHGNELDANFDVAMRKLSEINVILFNQSVLLKGINDNFQTLTQLSYRLFDARVLPYYLHVLDKVQGASHFLITDAEAQTIYQALLKELSGYLVPKLVRESSGELHKTPLNIF</sequence>
<gene>
    <name evidence="17" type="primary">epmB</name>
    <name evidence="17" type="ORF">MKI79_06790</name>
</gene>
<dbReference type="PANTHER" id="PTHR30538:SF1">
    <property type="entry name" value="L-LYSINE 2,3-AMINOMUTASE"/>
    <property type="match status" value="1"/>
</dbReference>
<dbReference type="NCBIfam" id="TIGR03821">
    <property type="entry name" value="EFP_modif_epmB"/>
    <property type="match status" value="1"/>
</dbReference>
<keyword evidence="10" id="KW-0408">Iron</keyword>
<evidence type="ECO:0000256" key="14">
    <source>
        <dbReference type="PIRSR" id="PIRSR004911-1"/>
    </source>
</evidence>
<dbReference type="AlphaFoldDB" id="A0A9X1WY27"/>
<evidence type="ECO:0000256" key="1">
    <source>
        <dbReference type="ARBA" id="ARBA00001352"/>
    </source>
</evidence>
<dbReference type="InterPro" id="IPR058240">
    <property type="entry name" value="rSAM_sf"/>
</dbReference>
<dbReference type="InterPro" id="IPR003739">
    <property type="entry name" value="Lys_aminomutase/Glu_NH3_mut"/>
</dbReference>
<comment type="cofactor">
    <cofactor evidence="2 15">
        <name>pyridoxal 5'-phosphate</name>
        <dbReference type="ChEBI" id="CHEBI:597326"/>
    </cofactor>
</comment>
<comment type="caution">
    <text evidence="17">The sequence shown here is derived from an EMBL/GenBank/DDBJ whole genome shotgun (WGS) entry which is preliminary data.</text>
</comment>
<dbReference type="GO" id="GO:0051539">
    <property type="term" value="F:4 iron, 4 sulfur cluster binding"/>
    <property type="evidence" value="ECO:0007669"/>
    <property type="project" value="UniProtKB-KW"/>
</dbReference>
<evidence type="ECO:0000256" key="10">
    <source>
        <dbReference type="ARBA" id="ARBA00023004"/>
    </source>
</evidence>
<evidence type="ECO:0000256" key="13">
    <source>
        <dbReference type="ARBA" id="ARBA00030756"/>
    </source>
</evidence>
<reference evidence="17" key="1">
    <citation type="submission" date="2022-02" db="EMBL/GenBank/DDBJ databases">
        <title>Acinetobacter A3.8 sp. nov., isolated from Sediment (Zhairuo Island).</title>
        <authorList>
            <person name="Zheng K."/>
        </authorList>
    </citation>
    <scope>NUCLEOTIDE SEQUENCE</scope>
    <source>
        <strain evidence="17">A3.8</strain>
    </source>
</reference>
<evidence type="ECO:0000256" key="11">
    <source>
        <dbReference type="ARBA" id="ARBA00023014"/>
    </source>
</evidence>
<evidence type="ECO:0000256" key="5">
    <source>
        <dbReference type="ARBA" id="ARBA00022363"/>
    </source>
</evidence>
<dbReference type="RefSeq" id="WP_241571313.1">
    <property type="nucleotide sequence ID" value="NZ_JAKUML010000009.1"/>
</dbReference>
<evidence type="ECO:0000256" key="7">
    <source>
        <dbReference type="ARBA" id="ARBA00022691"/>
    </source>
</evidence>
<evidence type="ECO:0000256" key="8">
    <source>
        <dbReference type="ARBA" id="ARBA00022723"/>
    </source>
</evidence>
<comment type="cofactor">
    <cofactor evidence="3">
        <name>[4Fe-4S] cluster</name>
        <dbReference type="ChEBI" id="CHEBI:49883"/>
    </cofactor>
</comment>
<evidence type="ECO:0000256" key="12">
    <source>
        <dbReference type="ARBA" id="ARBA00023235"/>
    </source>
</evidence>
<evidence type="ECO:0000256" key="4">
    <source>
        <dbReference type="ARBA" id="ARBA00008703"/>
    </source>
</evidence>
<keyword evidence="6 14" id="KW-0004">4Fe-4S</keyword>
<dbReference type="EMBL" id="JAKUML010000009">
    <property type="protein sequence ID" value="MCJ8146608.1"/>
    <property type="molecule type" value="Genomic_DNA"/>
</dbReference>
<dbReference type="GO" id="GO:0016853">
    <property type="term" value="F:isomerase activity"/>
    <property type="evidence" value="ECO:0007669"/>
    <property type="project" value="UniProtKB-KW"/>
</dbReference>
<dbReference type="SFLD" id="SFLDG01070">
    <property type="entry name" value="PLP-dependent"/>
    <property type="match status" value="1"/>
</dbReference>
<keyword evidence="8 14" id="KW-0479">Metal-binding</keyword>
<dbReference type="InterPro" id="IPR013785">
    <property type="entry name" value="Aldolase_TIM"/>
</dbReference>
<evidence type="ECO:0000256" key="2">
    <source>
        <dbReference type="ARBA" id="ARBA00001933"/>
    </source>
</evidence>
<keyword evidence="12" id="KW-0413">Isomerase</keyword>
<feature type="binding site" evidence="14">
    <location>
        <position position="125"/>
    </location>
    <ligand>
        <name>[4Fe-4S] cluster</name>
        <dbReference type="ChEBI" id="CHEBI:49883"/>
        <note>4Fe-4S-S-AdoMet</note>
    </ligand>
</feature>
<comment type="similarity">
    <text evidence="4">Belongs to the radical SAM superfamily. KamA family.</text>
</comment>
<comment type="catalytic activity">
    <reaction evidence="1">
        <text>L-lysine = D-beta-lysine</text>
        <dbReference type="Rhea" id="RHEA:44148"/>
        <dbReference type="ChEBI" id="CHEBI:32551"/>
        <dbReference type="ChEBI" id="CHEBI:84138"/>
    </reaction>
</comment>
<keyword evidence="11 14" id="KW-0411">Iron-sulfur</keyword>
<keyword evidence="9 15" id="KW-0663">Pyridoxal phosphate</keyword>
<protein>
    <recommendedName>
        <fullName evidence="5">L-lysine 2,3-aminomutase</fullName>
    </recommendedName>
    <alternativeName>
        <fullName evidence="13">EF-P post-translational modification enzyme B</fullName>
    </alternativeName>
</protein>
<feature type="binding site" evidence="14">
    <location>
        <position position="129"/>
    </location>
    <ligand>
        <name>[4Fe-4S] cluster</name>
        <dbReference type="ChEBI" id="CHEBI:49883"/>
        <note>4Fe-4S-S-AdoMet</note>
    </ligand>
</feature>
<dbReference type="InterPro" id="IPR022462">
    <property type="entry name" value="EpmB"/>
</dbReference>
<evidence type="ECO:0000256" key="6">
    <source>
        <dbReference type="ARBA" id="ARBA00022485"/>
    </source>
</evidence>
<feature type="modified residue" description="N6-(pyridoxal phosphate)lysine" evidence="15">
    <location>
        <position position="337"/>
    </location>
</feature>
<dbReference type="GO" id="GO:0046872">
    <property type="term" value="F:metal ion binding"/>
    <property type="evidence" value="ECO:0007669"/>
    <property type="project" value="UniProtKB-KW"/>
</dbReference>
<dbReference type="SFLD" id="SFLDF00314">
    <property type="entry name" value="L-lysine_2_3-aminomutase_(yjeK"/>
    <property type="match status" value="1"/>
</dbReference>
<accession>A0A9X1WY27</accession>
<evidence type="ECO:0000256" key="3">
    <source>
        <dbReference type="ARBA" id="ARBA00001966"/>
    </source>
</evidence>
<feature type="domain" description="Radical SAM core" evidence="16">
    <location>
        <begin position="111"/>
        <end position="326"/>
    </location>
</feature>
<evidence type="ECO:0000256" key="15">
    <source>
        <dbReference type="PIRSR" id="PIRSR603739-50"/>
    </source>
</evidence>
<feature type="binding site" evidence="14">
    <location>
        <position position="132"/>
    </location>
    <ligand>
        <name>[4Fe-4S] cluster</name>
        <dbReference type="ChEBI" id="CHEBI:49883"/>
        <note>4Fe-4S-S-AdoMet</note>
    </ligand>
</feature>
<dbReference type="PANTHER" id="PTHR30538">
    <property type="entry name" value="LYSINE 2,3-AMINOMUTASE-RELATED"/>
    <property type="match status" value="1"/>
</dbReference>
<keyword evidence="7" id="KW-0949">S-adenosyl-L-methionine</keyword>
<dbReference type="PROSITE" id="PS51918">
    <property type="entry name" value="RADICAL_SAM"/>
    <property type="match status" value="1"/>
</dbReference>
<proteinExistence type="inferred from homology"/>
<dbReference type="InterPro" id="IPR007197">
    <property type="entry name" value="rSAM"/>
</dbReference>
<organism evidence="17 18">
    <name type="scientific">Acinetobacter sedimenti</name>
    <dbReference type="NCBI Taxonomy" id="2919922"/>
    <lineage>
        <taxon>Bacteria</taxon>
        <taxon>Pseudomonadati</taxon>
        <taxon>Pseudomonadota</taxon>
        <taxon>Gammaproteobacteria</taxon>
        <taxon>Moraxellales</taxon>
        <taxon>Moraxellaceae</taxon>
        <taxon>Acinetobacter</taxon>
    </lineage>
</organism>
<dbReference type="NCBIfam" id="TIGR00238">
    <property type="entry name" value="KamA family radical SAM protein"/>
    <property type="match status" value="1"/>
</dbReference>
<dbReference type="SUPFAM" id="SSF102114">
    <property type="entry name" value="Radical SAM enzymes"/>
    <property type="match status" value="1"/>
</dbReference>
<name>A0A9X1WY27_9GAMM</name>
<evidence type="ECO:0000313" key="17">
    <source>
        <dbReference type="EMBL" id="MCJ8146608.1"/>
    </source>
</evidence>
<dbReference type="Proteomes" id="UP001139701">
    <property type="component" value="Unassembled WGS sequence"/>
</dbReference>
<evidence type="ECO:0000259" key="16">
    <source>
        <dbReference type="PROSITE" id="PS51918"/>
    </source>
</evidence>
<dbReference type="CDD" id="cd01335">
    <property type="entry name" value="Radical_SAM"/>
    <property type="match status" value="1"/>
</dbReference>
<dbReference type="Pfam" id="PF04055">
    <property type="entry name" value="Radical_SAM"/>
    <property type="match status" value="1"/>
</dbReference>
<evidence type="ECO:0000256" key="9">
    <source>
        <dbReference type="ARBA" id="ARBA00022898"/>
    </source>
</evidence>
<dbReference type="SFLD" id="SFLDS00029">
    <property type="entry name" value="Radical_SAM"/>
    <property type="match status" value="1"/>
</dbReference>
<evidence type="ECO:0000313" key="18">
    <source>
        <dbReference type="Proteomes" id="UP001139701"/>
    </source>
</evidence>